<keyword evidence="7" id="KW-1185">Reference proteome</keyword>
<dbReference type="RefSeq" id="WP_160759786.1">
    <property type="nucleotide sequence ID" value="NZ_BAAADZ010000002.1"/>
</dbReference>
<gene>
    <name evidence="4" type="ORF">FHS52_000630</name>
    <name evidence="5" type="ORF">GRI59_03440</name>
</gene>
<dbReference type="OrthoDB" id="7425768at2"/>
<dbReference type="InterPro" id="IPR021255">
    <property type="entry name" value="DUF2807"/>
</dbReference>
<keyword evidence="2" id="KW-0732">Signal</keyword>
<evidence type="ECO:0000313" key="7">
    <source>
        <dbReference type="Proteomes" id="UP000548685"/>
    </source>
</evidence>
<reference evidence="5 6" key="1">
    <citation type="submission" date="2019-12" db="EMBL/GenBank/DDBJ databases">
        <title>Genomic-based taxomic classification of the family Erythrobacteraceae.</title>
        <authorList>
            <person name="Xu L."/>
        </authorList>
    </citation>
    <scope>NUCLEOTIDE SEQUENCE [LARGE SCALE GENOMIC DNA]</scope>
    <source>
        <strain evidence="5 6">JCM 10282</strain>
    </source>
</reference>
<feature type="chain" id="PRO_5026162917" evidence="2">
    <location>
        <begin position="23"/>
        <end position="270"/>
    </location>
</feature>
<reference evidence="4 7" key="2">
    <citation type="submission" date="2020-08" db="EMBL/GenBank/DDBJ databases">
        <title>Genomic Encyclopedia of Type Strains, Phase IV (KMG-IV): sequencing the most valuable type-strain genomes for metagenomic binning, comparative biology and taxonomic classification.</title>
        <authorList>
            <person name="Goeker M."/>
        </authorList>
    </citation>
    <scope>NUCLEOTIDE SEQUENCE [LARGE SCALE GENOMIC DNA]</scope>
    <source>
        <strain evidence="4 7">DSM 8510</strain>
    </source>
</reference>
<sequence>MTQFTGRRIAAAALLTAATSLAGCEGAEMEINGQKGVPLADVVLTGAPPSEVVLASGDTVILTEGDSFTIKVEGGNTESLRFVRDERTIGITREEGWSGDTNAIIRITMPAPEEVVIAGSGTIKAPTLASDAEVTIGGSGLVEFGTVAAEKLGINIGGSGTIRGAGTVKSLTINIGGSGEVELAGLKADTAEVSIGGAGDVAFASDGEVTANIAGAGDVTVTGKAKCTVNEFGSGTLNCAEATGASAALPPAAPQAPTAPVAPVAAKPAE</sequence>
<dbReference type="AlphaFoldDB" id="A0A6I4UGQ9"/>
<evidence type="ECO:0000313" key="4">
    <source>
        <dbReference type="EMBL" id="MBB3774687.1"/>
    </source>
</evidence>
<dbReference type="Gene3D" id="2.160.20.120">
    <property type="match status" value="1"/>
</dbReference>
<organism evidence="5 6">
    <name type="scientific">Erythrobacter ramosus</name>
    <dbReference type="NCBI Taxonomy" id="35811"/>
    <lineage>
        <taxon>Bacteria</taxon>
        <taxon>Pseudomonadati</taxon>
        <taxon>Pseudomonadota</taxon>
        <taxon>Alphaproteobacteria</taxon>
        <taxon>Sphingomonadales</taxon>
        <taxon>Erythrobacteraceae</taxon>
        <taxon>Erythrobacter/Porphyrobacter group</taxon>
        <taxon>Erythrobacter</taxon>
    </lineage>
</organism>
<evidence type="ECO:0000313" key="6">
    <source>
        <dbReference type="Proteomes" id="UP000430021"/>
    </source>
</evidence>
<evidence type="ECO:0000256" key="1">
    <source>
        <dbReference type="SAM" id="MobiDB-lite"/>
    </source>
</evidence>
<feature type="domain" description="Putative auto-transporter adhesin head GIN" evidence="3">
    <location>
        <begin position="50"/>
        <end position="224"/>
    </location>
</feature>
<evidence type="ECO:0000313" key="5">
    <source>
        <dbReference type="EMBL" id="MXP37668.1"/>
    </source>
</evidence>
<feature type="region of interest" description="Disordered" evidence="1">
    <location>
        <begin position="251"/>
        <end position="270"/>
    </location>
</feature>
<dbReference type="EMBL" id="JACICE010000001">
    <property type="protein sequence ID" value="MBB3774687.1"/>
    <property type="molecule type" value="Genomic_DNA"/>
</dbReference>
<evidence type="ECO:0000256" key="2">
    <source>
        <dbReference type="SAM" id="SignalP"/>
    </source>
</evidence>
<dbReference type="Pfam" id="PF10988">
    <property type="entry name" value="DUF2807"/>
    <property type="match status" value="1"/>
</dbReference>
<dbReference type="EMBL" id="WTYB01000001">
    <property type="protein sequence ID" value="MXP37668.1"/>
    <property type="molecule type" value="Genomic_DNA"/>
</dbReference>
<protein>
    <submittedName>
        <fullName evidence="5">DUF2807 domain-containing protein</fullName>
    </submittedName>
</protein>
<dbReference type="Proteomes" id="UP000548685">
    <property type="component" value="Unassembled WGS sequence"/>
</dbReference>
<proteinExistence type="predicted"/>
<name>A0A6I4UGQ9_9SPHN</name>
<accession>A0A6I4UGQ9</accession>
<feature type="signal peptide" evidence="2">
    <location>
        <begin position="1"/>
        <end position="22"/>
    </location>
</feature>
<comment type="caution">
    <text evidence="5">The sequence shown here is derived from an EMBL/GenBank/DDBJ whole genome shotgun (WGS) entry which is preliminary data.</text>
</comment>
<evidence type="ECO:0000259" key="3">
    <source>
        <dbReference type="Pfam" id="PF10988"/>
    </source>
</evidence>
<dbReference type="Proteomes" id="UP000430021">
    <property type="component" value="Unassembled WGS sequence"/>
</dbReference>
<dbReference type="PROSITE" id="PS51257">
    <property type="entry name" value="PROKAR_LIPOPROTEIN"/>
    <property type="match status" value="1"/>
</dbReference>